<accession>A0A8D8C160</accession>
<dbReference type="AlphaFoldDB" id="A0A8D8C160"/>
<proteinExistence type="predicted"/>
<reference evidence="2" key="1">
    <citation type="submission" date="2021-05" db="EMBL/GenBank/DDBJ databases">
        <authorList>
            <person name="Alioto T."/>
            <person name="Alioto T."/>
            <person name="Gomez Garrido J."/>
        </authorList>
    </citation>
    <scope>NUCLEOTIDE SEQUENCE</scope>
</reference>
<protein>
    <submittedName>
        <fullName evidence="2">(northern house mosquito) hypothetical protein</fullName>
    </submittedName>
</protein>
<organism evidence="2">
    <name type="scientific">Culex pipiens</name>
    <name type="common">House mosquito</name>
    <dbReference type="NCBI Taxonomy" id="7175"/>
    <lineage>
        <taxon>Eukaryota</taxon>
        <taxon>Metazoa</taxon>
        <taxon>Ecdysozoa</taxon>
        <taxon>Arthropoda</taxon>
        <taxon>Hexapoda</taxon>
        <taxon>Insecta</taxon>
        <taxon>Pterygota</taxon>
        <taxon>Neoptera</taxon>
        <taxon>Endopterygota</taxon>
        <taxon>Diptera</taxon>
        <taxon>Nematocera</taxon>
        <taxon>Culicoidea</taxon>
        <taxon>Culicidae</taxon>
        <taxon>Culicinae</taxon>
        <taxon>Culicini</taxon>
        <taxon>Culex</taxon>
        <taxon>Culex</taxon>
    </lineage>
</organism>
<name>A0A8D8C160_CULPI</name>
<evidence type="ECO:0000313" key="2">
    <source>
        <dbReference type="EMBL" id="CAG6484383.1"/>
    </source>
</evidence>
<evidence type="ECO:0000256" key="1">
    <source>
        <dbReference type="SAM" id="MobiDB-lite"/>
    </source>
</evidence>
<dbReference type="EMBL" id="HBUE01099119">
    <property type="protein sequence ID" value="CAG6484383.1"/>
    <property type="molecule type" value="Transcribed_RNA"/>
</dbReference>
<sequence length="111" mass="12480">MPRLFVPVIPFLRHSLFDALVGMGSRKGSIFANDFHSIVIVRTDNIVAVAAAAAAAEKKQRLEEIKSELREEETRQRVREIAAKTTSKEKNKAYLDGRSRRWPQESTSAAI</sequence>
<feature type="region of interest" description="Disordered" evidence="1">
    <location>
        <begin position="73"/>
        <end position="111"/>
    </location>
</feature>
<feature type="compositionally biased region" description="Basic and acidic residues" evidence="1">
    <location>
        <begin position="73"/>
        <end position="103"/>
    </location>
</feature>